<evidence type="ECO:0000313" key="3">
    <source>
        <dbReference type="Proteomes" id="UP000611629"/>
    </source>
</evidence>
<dbReference type="InterPro" id="IPR036186">
    <property type="entry name" value="Serpin_sf"/>
</dbReference>
<evidence type="ECO:0000259" key="1">
    <source>
        <dbReference type="Pfam" id="PF00079"/>
    </source>
</evidence>
<dbReference type="SUPFAM" id="SSF56574">
    <property type="entry name" value="Serpins"/>
    <property type="match status" value="1"/>
</dbReference>
<dbReference type="PANTHER" id="PTHR11461">
    <property type="entry name" value="SERINE PROTEASE INHIBITOR, SERPIN"/>
    <property type="match status" value="1"/>
</dbReference>
<name>A0A974GWL8_SEDHY</name>
<comment type="caution">
    <text evidence="2">The sequence shown here is derived from an EMBL/GenBank/DDBJ whole genome shotgun (WGS) entry which is preliminary data.</text>
</comment>
<dbReference type="EMBL" id="JACBNQ010000008">
    <property type="protein sequence ID" value="NYB74185.1"/>
    <property type="molecule type" value="Genomic_DNA"/>
</dbReference>
<dbReference type="Pfam" id="PF00079">
    <property type="entry name" value="Serpin"/>
    <property type="match status" value="1"/>
</dbReference>
<dbReference type="Proteomes" id="UP000611629">
    <property type="component" value="Unassembled WGS sequence"/>
</dbReference>
<sequence length="144" mass="16116">MIFTGCTSSADLMEGINPNNENEISQPMDSKLNQAILDFTWKMFKESSKNKGNMMISPTSVYFALAMTANGAEGETKEEMLRALSAENITLDDLNKGLYGWMNAITGDETVKLSIANSIWYRDDFKANEDFLHTNAYGDTQINF</sequence>
<organism evidence="2 3">
    <name type="scientific">Sedimentibacter hydroxybenzoicus DSM 7310</name>
    <dbReference type="NCBI Taxonomy" id="1123245"/>
    <lineage>
        <taxon>Bacteria</taxon>
        <taxon>Bacillati</taxon>
        <taxon>Bacillota</taxon>
        <taxon>Tissierellia</taxon>
        <taxon>Sedimentibacter</taxon>
    </lineage>
</organism>
<dbReference type="InterPro" id="IPR000215">
    <property type="entry name" value="Serpin_fam"/>
</dbReference>
<gene>
    <name evidence="2" type="ORF">HZF24_08515</name>
</gene>
<protein>
    <recommendedName>
        <fullName evidence="1">Serpin domain-containing protein</fullName>
    </recommendedName>
</protein>
<dbReference type="RefSeq" id="WP_179237897.1">
    <property type="nucleotide sequence ID" value="NZ_JACBNQ010000008.1"/>
</dbReference>
<evidence type="ECO:0000313" key="2">
    <source>
        <dbReference type="EMBL" id="NYB74185.1"/>
    </source>
</evidence>
<dbReference type="GO" id="GO:0005615">
    <property type="term" value="C:extracellular space"/>
    <property type="evidence" value="ECO:0007669"/>
    <property type="project" value="InterPro"/>
</dbReference>
<reference evidence="2" key="1">
    <citation type="submission" date="2020-07" db="EMBL/GenBank/DDBJ databases">
        <title>Genomic analysis of a strain of Sedimentibacter Hydroxybenzoicus DSM7310.</title>
        <authorList>
            <person name="Ma S."/>
        </authorList>
    </citation>
    <scope>NUCLEOTIDE SEQUENCE</scope>
    <source>
        <strain evidence="2">DSM 7310</strain>
    </source>
</reference>
<dbReference type="InterPro" id="IPR042178">
    <property type="entry name" value="Serpin_sf_1"/>
</dbReference>
<proteinExistence type="predicted"/>
<accession>A0A974GWL8</accession>
<dbReference type="PANTHER" id="PTHR11461:SF211">
    <property type="entry name" value="GH10112P-RELATED"/>
    <property type="match status" value="1"/>
</dbReference>
<dbReference type="Gene3D" id="3.30.497.10">
    <property type="entry name" value="Antithrombin, subunit I, domain 2"/>
    <property type="match status" value="1"/>
</dbReference>
<dbReference type="InterPro" id="IPR023796">
    <property type="entry name" value="Serpin_dom"/>
</dbReference>
<dbReference type="AlphaFoldDB" id="A0A974GWL8"/>
<dbReference type="GO" id="GO:0004867">
    <property type="term" value="F:serine-type endopeptidase inhibitor activity"/>
    <property type="evidence" value="ECO:0007669"/>
    <property type="project" value="InterPro"/>
</dbReference>
<feature type="domain" description="Serpin" evidence="1">
    <location>
        <begin position="35"/>
        <end position="135"/>
    </location>
</feature>
<keyword evidence="3" id="KW-1185">Reference proteome</keyword>